<dbReference type="InterPro" id="IPR019354">
    <property type="entry name" value="SMG8-like"/>
</dbReference>
<evidence type="ECO:0000313" key="6">
    <source>
        <dbReference type="Proteomes" id="UP000663879"/>
    </source>
</evidence>
<dbReference type="PANTHER" id="PTHR13091:SF0">
    <property type="entry name" value="NONSENSE-MEDIATED MRNA DECAY FACTOR SMG8"/>
    <property type="match status" value="1"/>
</dbReference>
<dbReference type="EMBL" id="CAJNOC010000114">
    <property type="protein sequence ID" value="CAF0716244.1"/>
    <property type="molecule type" value="Genomic_DNA"/>
</dbReference>
<evidence type="ECO:0000256" key="2">
    <source>
        <dbReference type="ARBA" id="ARBA00023161"/>
    </source>
</evidence>
<keyword evidence="2 4" id="KW-0866">Nonsense-mediated mRNA decay</keyword>
<protein>
    <recommendedName>
        <fullName evidence="3 4">Nonsense-mediated mRNA decay factor SMG8</fullName>
    </recommendedName>
</protein>
<proteinExistence type="inferred from homology"/>
<comment type="similarity">
    <text evidence="1 4">Belongs to the SMG8 family.</text>
</comment>
<evidence type="ECO:0000256" key="4">
    <source>
        <dbReference type="RuleBase" id="RU367133"/>
    </source>
</evidence>
<dbReference type="OrthoDB" id="63589at2759"/>
<name>A0A813M8Q0_9BILA</name>
<evidence type="ECO:0000256" key="1">
    <source>
        <dbReference type="ARBA" id="ARBA00006443"/>
    </source>
</evidence>
<dbReference type="Pfam" id="PF10220">
    <property type="entry name" value="Smg8_Smg9"/>
    <property type="match status" value="3"/>
</dbReference>
<dbReference type="AlphaFoldDB" id="A0A813M8Q0"/>
<evidence type="ECO:0000313" key="5">
    <source>
        <dbReference type="EMBL" id="CAF0716244.1"/>
    </source>
</evidence>
<accession>A0A813M8Q0</accession>
<dbReference type="PANTHER" id="PTHR13091">
    <property type="entry name" value="AMPLIFIED IN BREAST CANCER 2-RELATED"/>
    <property type="match status" value="1"/>
</dbReference>
<gene>
    <name evidence="5" type="ORF">OXX778_LOCUS1680</name>
</gene>
<keyword evidence="6" id="KW-1185">Reference proteome</keyword>
<dbReference type="Proteomes" id="UP000663879">
    <property type="component" value="Unassembled WGS sequence"/>
</dbReference>
<reference evidence="5" key="1">
    <citation type="submission" date="2021-02" db="EMBL/GenBank/DDBJ databases">
        <authorList>
            <person name="Nowell W R."/>
        </authorList>
    </citation>
    <scope>NUCLEOTIDE SEQUENCE</scope>
    <source>
        <strain evidence="5">Ploen Becks lab</strain>
    </source>
</reference>
<comment type="caution">
    <text evidence="5">The sequence shown here is derived from an EMBL/GenBank/DDBJ whole genome shotgun (WGS) entry which is preliminary data.</text>
</comment>
<comment type="function">
    <text evidence="4">Involved in nonsense-mediated decay (NMD) of mRNAs containing premature stop codons.</text>
</comment>
<dbReference type="GO" id="GO:0000184">
    <property type="term" value="P:nuclear-transcribed mRNA catabolic process, nonsense-mediated decay"/>
    <property type="evidence" value="ECO:0007669"/>
    <property type="project" value="UniProtKB-UniRule"/>
</dbReference>
<sequence>MANDSKICIVSLIGKSQFSQGQTKAWKLNTLLQKNIFKSDPNLLTRSLKNLSCKKTKSELEDDEENFHLETHFDHKNKVMYIHYESIYDSPQLFEVLVNNFDEEKNFYELWENEQLKYVKTILLLFSISHIILISNPSCEFDISYIRFFRIVDLLRNKMLPTVVEILKSLDIQINKDWIYAARPCSPRVLFTFENCSQNILNLSDSKQILEKLQHSLEDQIYNSLRKSYVITNISNNSLFSIPANQEFVYIHRYSHEKLSSNRFLLSGPQKDLQRDANLEKLDNIEFKNFIFEHINTALTDGFNDNIGRTHVAPVFELPTVNTWYKIYDALLDFFLNEPKTTKIQTFYSQLKDQIDIDVQFSEKRCKKVLPNAINLYQENLPAHYSKTQHEQKLEMAINFFHHNARGPMFNFYLNQLKNKCNEIWLNGRRLCEAVSLTGHNCVNELHYLPSLDQKEEPEEPLESEFEPKRTEKNNRLEDATLLLNQRSKTYKIPTKSHNSNIITISASNCGEFQRERKDPFDLNEANFSFYEDFSDMELIRNKILKTYDFKEKCDGEKLTCLMIHSEIPFNSLPKFNSWSLVAIGNYSDYNSSTGLSQPGFMTNHNYLIPWDLHILNGQVSSLYAKHGSKKNSEKVKSKNSKDLELLDKQKSRTVTIKAFIGLEYECPLGHRFICSGPDRIVRLSSNGNVKDDAYKLLNCDMPLYTACPCRNAKESPPYMAQAMRLFVVTPPGNVIEKTEDKKMTKINIELKIHVQPNPQPCPIFWPTFEDTIVLEDNSIWVLRLPYIYMSEEGKPFYRPKNFETLNNCKILKGMFSTVVNN</sequence>
<evidence type="ECO:0000256" key="3">
    <source>
        <dbReference type="ARBA" id="ARBA00029509"/>
    </source>
</evidence>
<organism evidence="5 6">
    <name type="scientific">Brachionus calyciflorus</name>
    <dbReference type="NCBI Taxonomy" id="104777"/>
    <lineage>
        <taxon>Eukaryota</taxon>
        <taxon>Metazoa</taxon>
        <taxon>Spiralia</taxon>
        <taxon>Gnathifera</taxon>
        <taxon>Rotifera</taxon>
        <taxon>Eurotatoria</taxon>
        <taxon>Monogononta</taxon>
        <taxon>Pseudotrocha</taxon>
        <taxon>Ploima</taxon>
        <taxon>Brachionidae</taxon>
        <taxon>Brachionus</taxon>
    </lineage>
</organism>